<feature type="region of interest" description="Disordered" evidence="1">
    <location>
        <begin position="1"/>
        <end position="87"/>
    </location>
</feature>
<feature type="domain" description="Integrator complex subunit 1 R3" evidence="3">
    <location>
        <begin position="1792"/>
        <end position="1950"/>
    </location>
</feature>
<dbReference type="SUPFAM" id="SSF48371">
    <property type="entry name" value="ARM repeat"/>
    <property type="match status" value="1"/>
</dbReference>
<evidence type="ECO:0000313" key="6">
    <source>
        <dbReference type="EMBL" id="KZS04395.1"/>
    </source>
</evidence>
<comment type="caution">
    <text evidence="6">The sequence shown here is derived from an EMBL/GenBank/DDBJ whole genome shotgun (WGS) entry which is preliminary data.</text>
</comment>
<evidence type="ECO:0000313" key="7">
    <source>
        <dbReference type="Proteomes" id="UP000076858"/>
    </source>
</evidence>
<organism evidence="6 7">
    <name type="scientific">Daphnia magna</name>
    <dbReference type="NCBI Taxonomy" id="35525"/>
    <lineage>
        <taxon>Eukaryota</taxon>
        <taxon>Metazoa</taxon>
        <taxon>Ecdysozoa</taxon>
        <taxon>Arthropoda</taxon>
        <taxon>Crustacea</taxon>
        <taxon>Branchiopoda</taxon>
        <taxon>Diplostraca</taxon>
        <taxon>Cladocera</taxon>
        <taxon>Anomopoda</taxon>
        <taxon>Daphniidae</taxon>
        <taxon>Daphnia</taxon>
    </lineage>
</organism>
<accession>A0A162D8W3</accession>
<dbReference type="InterPro" id="IPR022145">
    <property type="entry name" value="INTS1_RPB2-bd"/>
</dbReference>
<dbReference type="Pfam" id="PF12432">
    <property type="entry name" value="INTS1_RP2B-bd"/>
    <property type="match status" value="1"/>
</dbReference>
<feature type="compositionally biased region" description="Polar residues" evidence="1">
    <location>
        <begin position="41"/>
        <end position="57"/>
    </location>
</feature>
<dbReference type="STRING" id="35525.A0A162D8W3"/>
<feature type="compositionally biased region" description="Basic and acidic residues" evidence="1">
    <location>
        <begin position="31"/>
        <end position="40"/>
    </location>
</feature>
<evidence type="ECO:0000256" key="1">
    <source>
        <dbReference type="SAM" id="MobiDB-lite"/>
    </source>
</evidence>
<sequence length="2131" mass="236388">MERGKNLPPKNTKSKPLGFSGDFIALGPKQSRAETVDAKKSASSTSGGPSKPIQTPLPSLGPSDKKREAAPTPLSSSSQIPAKKLKPGITNAGTFTALGRPLKIVDPPSPSSSGNRLEPWEDAAIEVDASDLLNVIGEAESNEDEERIEAILCGSVKQLKTFSLNQRNKVEPILALALVYLAKWRSHYFNTELIVEALLVLLKRDVTASIGPFKGRTTAAAASLACNLLLSGLEESAEWPESFLKVFVEDSVGERIWVDREECQGFVENILTAFNTKVPSRNILQQDSSTASGLGSSGAANSPSINSLGVLGLEDEASVDSDNSQGGLLRGTTQLDQQQVRVIPRFNHLKDMAEALVMEIVNQHLSRRQQPASDLTTRNFLKFMASTSGLPAVRAQAAQRLEMWLSNQKLVRPATDLLLSVCLNCSTEVQTDTDVLNALLRLRLKSKPLLQSYLTCFKELVEQQADQLPLIVRLLIFNELSPSRGPNNMAVLAVLVQPWPDRAATILADVFMELLLNRDDYLRALRALLREVVRALRHDLPLVTFCAALLHGCMQDRRKAAIREFEFKDRLLNSLADLTTLCIFLAISPSVRESASLVARGDLREMELFRQFHVQASAVQRESISWLHVAIPSIFEPNRADYIHCLRKVLFMETAEHYYNKDGWPPESDRAIMIRLASEIPVMEETLLQILLIGLSKDHPLTAPDTLELADQLLRRCAAVHNQGFLMLEANNQDIFDMVLRLTAYHYPENIALPPGYAPPNLAISTLYWKAWLMLLMLIAHNPGSLGSEAWNSFPTLRALMEMCITNDFTTSSGSTDQTELQMAAIEKQTILEFETHLAAASTKTVITENNSLLLSQLTSLDPRGPTRRPPPAVIEQLRTLNTTLRLGHLLCRSRQPDFLLEILHRQGAAQSKPWLAELVESNEGAWNVLPVQCLCEFLLHEAAEDLPANDVVDDSKQQLGKRKERRHKHQQLVQHLRLLLTDPDQLPEACREVLDYLMRRLSAQKALSRHQALTALSVVLAVKEDVISMSDGVCSSDGAGGESQFAWLVHHLPTIPHFQAVRPAVIAALRAAFLVETQPQAVAAYLRFLSTCALEEPIQDQADLSLDLAQVIVERSSLIAALLPSPSNKTQQATKTLECLLQLFWHYLLKAREPNKGAYTWSENQDQVLIQWQTGEAASLHILVVHAMIILLTYGAPQLEQHSTCFERLLEIWFPASGVQPQAYLVETTEEAFLYPDWLKLRMIRSPVDVLVETALKDLEPAQLILFIQSFGIPVSSMSKLLQTLDRMVHENPFAFVEVDMDKVYIQQLLQIQWARGARGGLHFADIMQLVDPESRPIVDSKAFNLSLRPPLDISSVSSNMNSTSTGSVITVDHASAVLRQLFDIKTVIRLSQLEKNKAYRMLSNALTFETRASSRPSTEACAVALDNLLVSASGSRNDFELLLAALERQPAFSCGLLRLLTSAATSPTGSLMRNGCLLPTVTNICQKIAPVSPDGHSSLKSIALQFVKTRGLLRSESTPADLNTLDLSSKRLERHLQQLAARALETNDTRSLVKSIVSNLSQNGSKEKSAGLLVDWMELLDPEIITAQPDLETRLLFGKTLHPPSCRPYGLAMLVHQASWATLRKCIHKLLSTRDGDTFEPKVVLDFLSALIKVPKLWQGRDKHVPKHQQPEELLNLSHQQLFRLAEYIMSEFAGQSCNENKKHAQHLLQERSQLLLSCCGGSSKVEVLLARDVANLACSAVKSERQIAAQQLLLQLYVRAPHIITRLPKTSFAEFDGSKTLLTAVPCAIDSMALTLISSVTSPQPGKDGARKMADYESALRKMAATHPLLLLRQFSCLAAALRGRSHLDVFVLRSRNYLNVFSCVLGIAQQLSANLFTPDHREALEDMLNSFWCLFGNQRAVKESIGPLLQKFLQFLLDFVATAPFAASHCLQQHVPLLHDLQVTHPEMTAIKDLLSALSRPRPTDNEEDRQPAIVPTRPSIRLGPILARLRQSDNYEEVVAVLQDLENVCGRVVCAPLEGAVADLRPLMSSSNQTVRNMTYMLILRYLKESPNASTDLLPDYLDCLDNRNAAVVTTALERLPDFLLLCQENGDVLIQKAFNLAVESGYNTLTNLSEAVMLLQHQMGT</sequence>
<dbReference type="InterPro" id="IPR016024">
    <property type="entry name" value="ARM-type_fold"/>
</dbReference>
<evidence type="ECO:0000259" key="2">
    <source>
        <dbReference type="Pfam" id="PF12432"/>
    </source>
</evidence>
<evidence type="ECO:0000259" key="3">
    <source>
        <dbReference type="Pfam" id="PF22927"/>
    </source>
</evidence>
<dbReference type="GO" id="GO:0032039">
    <property type="term" value="C:integrator complex"/>
    <property type="evidence" value="ECO:0007669"/>
    <property type="project" value="InterPro"/>
</dbReference>
<gene>
    <name evidence="6" type="ORF">APZ42_032689</name>
</gene>
<proteinExistence type="predicted"/>
<dbReference type="InterPro" id="IPR038902">
    <property type="entry name" value="INTS1"/>
</dbReference>
<dbReference type="PANTHER" id="PTHR21224">
    <property type="entry name" value="INTEGRATOR COMPLEX SUBUNIT 1"/>
    <property type="match status" value="1"/>
</dbReference>
<dbReference type="Proteomes" id="UP000076858">
    <property type="component" value="Unassembled WGS sequence"/>
</dbReference>
<dbReference type="EMBL" id="LRGB01003123">
    <property type="protein sequence ID" value="KZS04395.1"/>
    <property type="molecule type" value="Genomic_DNA"/>
</dbReference>
<dbReference type="GO" id="GO:0034474">
    <property type="term" value="P:U2 snRNA 3'-end processing"/>
    <property type="evidence" value="ECO:0007669"/>
    <property type="project" value="InterPro"/>
</dbReference>
<evidence type="ECO:0000259" key="5">
    <source>
        <dbReference type="Pfam" id="PF22929"/>
    </source>
</evidence>
<keyword evidence="7" id="KW-1185">Reference proteome</keyword>
<dbReference type="InterPro" id="IPR053965">
    <property type="entry name" value="INTS1_R4"/>
</dbReference>
<dbReference type="Pfam" id="PF22928">
    <property type="entry name" value="INTS1_R4"/>
    <property type="match status" value="1"/>
</dbReference>
<dbReference type="Pfam" id="PF22929">
    <property type="entry name" value="INTS1_INTS2-bd"/>
    <property type="match status" value="1"/>
</dbReference>
<dbReference type="PANTHER" id="PTHR21224:SF1">
    <property type="entry name" value="INTEGRATOR COMPLEX SUBUNIT 1"/>
    <property type="match status" value="1"/>
</dbReference>
<dbReference type="InterPro" id="IPR053964">
    <property type="entry name" value="INT1_R3"/>
</dbReference>
<feature type="domain" description="Integrator complex subunit 1 R4" evidence="4">
    <location>
        <begin position="1991"/>
        <end position="2093"/>
    </location>
</feature>
<name>A0A162D8W3_9CRUS</name>
<dbReference type="OrthoDB" id="19938at2759"/>
<dbReference type="Pfam" id="PF22927">
    <property type="entry name" value="INT1_R3"/>
    <property type="match status" value="1"/>
</dbReference>
<feature type="domain" description="Integrator complex subunit 1 INTS2-binding" evidence="5">
    <location>
        <begin position="993"/>
        <end position="1325"/>
    </location>
</feature>
<dbReference type="InterPro" id="IPR053966">
    <property type="entry name" value="INTS1_INTS2-bd"/>
</dbReference>
<reference evidence="6 7" key="1">
    <citation type="submission" date="2016-03" db="EMBL/GenBank/DDBJ databases">
        <title>EvidentialGene: Evidence-directed Construction of Genes on Genomes.</title>
        <authorList>
            <person name="Gilbert D.G."/>
            <person name="Choi J.-H."/>
            <person name="Mockaitis K."/>
            <person name="Colbourne J."/>
            <person name="Pfrender M."/>
        </authorList>
    </citation>
    <scope>NUCLEOTIDE SEQUENCE [LARGE SCALE GENOMIC DNA]</scope>
    <source>
        <strain evidence="6 7">Xinb3</strain>
        <tissue evidence="6">Complete organism</tissue>
    </source>
</reference>
<evidence type="ECO:0000259" key="4">
    <source>
        <dbReference type="Pfam" id="PF22928"/>
    </source>
</evidence>
<protein>
    <submittedName>
        <fullName evidence="6">Integrator 1</fullName>
    </submittedName>
</protein>
<feature type="domain" description="Integrator complex subunit 1 RPB2-binding" evidence="2">
    <location>
        <begin position="352"/>
        <end position="508"/>
    </location>
</feature>